<dbReference type="Proteomes" id="UP000078340">
    <property type="component" value="Unassembled WGS sequence"/>
</dbReference>
<reference evidence="1 2" key="1">
    <citation type="submission" date="2016-02" db="EMBL/GenBank/DDBJ databases">
        <title>Biosynthesis of antibiotic leucinostatins and their inhibition on Phytophthora in bio-control Purpureocillium lilacinum.</title>
        <authorList>
            <person name="Wang G."/>
            <person name="Liu Z."/>
            <person name="Lin R."/>
            <person name="Li E."/>
            <person name="Mao Z."/>
            <person name="Ling J."/>
            <person name="Yin W."/>
            <person name="Xie B."/>
        </authorList>
    </citation>
    <scope>NUCLEOTIDE SEQUENCE [LARGE SCALE GENOMIC DNA]</scope>
    <source>
        <strain evidence="1">PLFJ-1</strain>
    </source>
</reference>
<gene>
    <name evidence="1" type="ORF">VFPFJ_04881</name>
</gene>
<organism evidence="1 2">
    <name type="scientific">Purpureocillium lilacinum</name>
    <name type="common">Paecilomyces lilacinus</name>
    <dbReference type="NCBI Taxonomy" id="33203"/>
    <lineage>
        <taxon>Eukaryota</taxon>
        <taxon>Fungi</taxon>
        <taxon>Dikarya</taxon>
        <taxon>Ascomycota</taxon>
        <taxon>Pezizomycotina</taxon>
        <taxon>Sordariomycetes</taxon>
        <taxon>Hypocreomycetidae</taxon>
        <taxon>Hypocreales</taxon>
        <taxon>Ophiocordycipitaceae</taxon>
        <taxon>Purpureocillium</taxon>
    </lineage>
</organism>
<proteinExistence type="predicted"/>
<evidence type="ECO:0000313" key="2">
    <source>
        <dbReference type="Proteomes" id="UP000078340"/>
    </source>
</evidence>
<comment type="caution">
    <text evidence="1">The sequence shown here is derived from an EMBL/GenBank/DDBJ whole genome shotgun (WGS) entry which is preliminary data.</text>
</comment>
<accession>A0A179HLI3</accession>
<dbReference type="EMBL" id="LSBI01000004">
    <property type="protein sequence ID" value="OAQ90722.1"/>
    <property type="molecule type" value="Genomic_DNA"/>
</dbReference>
<sequence length="64" mass="7184">MGWDGMGWAGGWMDGYRPLLIPRYLDGWGNGTCPVPRELNEDAFGVVARHGKYLQFTVLCKVPK</sequence>
<dbReference type="AlphaFoldDB" id="A0A179HLI3"/>
<evidence type="ECO:0000313" key="1">
    <source>
        <dbReference type="EMBL" id="OAQ90722.1"/>
    </source>
</evidence>
<name>A0A179HLI3_PURLI</name>
<protein>
    <submittedName>
        <fullName evidence="1">Uncharacterized protein</fullName>
    </submittedName>
</protein>